<evidence type="ECO:0000256" key="1">
    <source>
        <dbReference type="SAM" id="SignalP"/>
    </source>
</evidence>
<keyword evidence="3" id="KW-1185">Reference proteome</keyword>
<proteinExistence type="predicted"/>
<sequence length="386" mass="42471">MQLQFFYLLVGLSLVVLLITALPTDTVGRQLLSEESFNDILATLEKDDIKLENGVLTKREPPANITQRDILSDQAIEKLVTTITSNNISFDLGALDDRPLSEETINALLAALENAGILVDLSVLNKRQSVDQPLVNRRASDPGPLSSADCDPDPATVIPKATKFNIDDGFQILKKDPNGKDACDTKGSKIWCWTEQWLVEAEIKYDSWTNTGFSINYNKTSSSNSQTVGTSQTCITQTSGSNREFNMNLDAKFEYAIPEIGFSWGLGLTPGFVFGDMKSSSTQVCTIETGSVTCNWDDKECHSIWYAQRNIRLFGYLARVCEKQVPATTQLRNQKNKAGNTVLGLRDFSVVLPISKLVGCGALCKDTTYPSPTPKDGHGRQPFHLG</sequence>
<evidence type="ECO:0000313" key="2">
    <source>
        <dbReference type="EMBL" id="KAF1828066.1"/>
    </source>
</evidence>
<reference evidence="2" key="1">
    <citation type="submission" date="2020-01" db="EMBL/GenBank/DDBJ databases">
        <authorList>
            <consortium name="DOE Joint Genome Institute"/>
            <person name="Haridas S."/>
            <person name="Albert R."/>
            <person name="Binder M."/>
            <person name="Bloem J."/>
            <person name="Labutti K."/>
            <person name="Salamov A."/>
            <person name="Andreopoulos B."/>
            <person name="Baker S.E."/>
            <person name="Barry K."/>
            <person name="Bills G."/>
            <person name="Bluhm B.H."/>
            <person name="Cannon C."/>
            <person name="Castanera R."/>
            <person name="Culley D.E."/>
            <person name="Daum C."/>
            <person name="Ezra D."/>
            <person name="Gonzalez J.B."/>
            <person name="Henrissat B."/>
            <person name="Kuo A."/>
            <person name="Liang C."/>
            <person name="Lipzen A."/>
            <person name="Lutzoni F."/>
            <person name="Magnuson J."/>
            <person name="Mondo S."/>
            <person name="Nolan M."/>
            <person name="Ohm R."/>
            <person name="Pangilinan J."/>
            <person name="Park H.-J."/>
            <person name="Ramirez L."/>
            <person name="Alfaro M."/>
            <person name="Sun H."/>
            <person name="Tritt A."/>
            <person name="Yoshinaga Y."/>
            <person name="Zwiers L.-H."/>
            <person name="Turgeon B.G."/>
            <person name="Goodwin S.B."/>
            <person name="Spatafora J.W."/>
            <person name="Crous P.W."/>
            <person name="Grigoriev I.V."/>
        </authorList>
    </citation>
    <scope>NUCLEOTIDE SEQUENCE</scope>
    <source>
        <strain evidence="2">P77</strain>
    </source>
</reference>
<feature type="signal peptide" evidence="1">
    <location>
        <begin position="1"/>
        <end position="21"/>
    </location>
</feature>
<dbReference type="AlphaFoldDB" id="A0A6A5JWV6"/>
<accession>A0A6A5JWV6</accession>
<evidence type="ECO:0000313" key="3">
    <source>
        <dbReference type="Proteomes" id="UP000800040"/>
    </source>
</evidence>
<dbReference type="Proteomes" id="UP000800040">
    <property type="component" value="Unassembled WGS sequence"/>
</dbReference>
<dbReference type="EMBL" id="ML975709">
    <property type="protein sequence ID" value="KAF1828066.1"/>
    <property type="molecule type" value="Genomic_DNA"/>
</dbReference>
<organism evidence="2 3">
    <name type="scientific">Decorospora gaudefroyi</name>
    <dbReference type="NCBI Taxonomy" id="184978"/>
    <lineage>
        <taxon>Eukaryota</taxon>
        <taxon>Fungi</taxon>
        <taxon>Dikarya</taxon>
        <taxon>Ascomycota</taxon>
        <taxon>Pezizomycotina</taxon>
        <taxon>Dothideomycetes</taxon>
        <taxon>Pleosporomycetidae</taxon>
        <taxon>Pleosporales</taxon>
        <taxon>Pleosporineae</taxon>
        <taxon>Pleosporaceae</taxon>
        <taxon>Decorospora</taxon>
    </lineage>
</organism>
<gene>
    <name evidence="2" type="ORF">BDW02DRAFT_575161</name>
</gene>
<name>A0A6A5JWV6_9PLEO</name>
<feature type="chain" id="PRO_5025497777" evidence="1">
    <location>
        <begin position="22"/>
        <end position="386"/>
    </location>
</feature>
<protein>
    <submittedName>
        <fullName evidence="2">Uncharacterized protein</fullName>
    </submittedName>
</protein>
<keyword evidence="1" id="KW-0732">Signal</keyword>
<dbReference type="OrthoDB" id="5329807at2759"/>